<dbReference type="Proteomes" id="UP000694300">
    <property type="component" value="Unassembled WGS sequence"/>
</dbReference>
<protein>
    <submittedName>
        <fullName evidence="2">(2Fe-2S)-binding protein</fullName>
    </submittedName>
</protein>
<dbReference type="Pfam" id="PF11575">
    <property type="entry name" value="FhuF_C"/>
    <property type="match status" value="1"/>
</dbReference>
<evidence type="ECO:0000313" key="3">
    <source>
        <dbReference type="Proteomes" id="UP000694300"/>
    </source>
</evidence>
<name>A0ABS6UJI4_9PSEU</name>
<dbReference type="InterPro" id="IPR024726">
    <property type="entry name" value="FhuF_C"/>
</dbReference>
<gene>
    <name evidence="2" type="ORF">I4I82_32670</name>
</gene>
<reference evidence="2 3" key="1">
    <citation type="submission" date="2020-11" db="EMBL/GenBank/DDBJ databases">
        <title>Pseudonocardia abyssalis sp. nov. and Pseudonocardia oceani sp. nov., description and phylogenomic analysis of two novel actinomycetes isolated from the deep Southern Ocean.</title>
        <authorList>
            <person name="Parra J."/>
        </authorList>
    </citation>
    <scope>NUCLEOTIDE SEQUENCE [LARGE SCALE GENOMIC DNA]</scope>
    <source>
        <strain evidence="3">KRD185</strain>
    </source>
</reference>
<dbReference type="EMBL" id="JADQDF010000001">
    <property type="protein sequence ID" value="MBW0132400.1"/>
    <property type="molecule type" value="Genomic_DNA"/>
</dbReference>
<feature type="domain" description="Ferric siderophore reductase C-terminal" evidence="1">
    <location>
        <begin position="242"/>
        <end position="263"/>
    </location>
</feature>
<organism evidence="2 3">
    <name type="scientific">Pseudonocardia oceani</name>
    <dbReference type="NCBI Taxonomy" id="2792013"/>
    <lineage>
        <taxon>Bacteria</taxon>
        <taxon>Bacillati</taxon>
        <taxon>Actinomycetota</taxon>
        <taxon>Actinomycetes</taxon>
        <taxon>Pseudonocardiales</taxon>
        <taxon>Pseudonocardiaceae</taxon>
        <taxon>Pseudonocardia</taxon>
    </lineage>
</organism>
<sequence>MTRTLATGPLHSSAERLDAAIEWLTIRVGLPGDAATEPAWVRCTDVDAAFLAGWEERMVGAVTRLYGRTHPMTVSGFCLDGYAGLPGQIGGALFRLARRVPRVDRGSLAFRCHPEEHHPDGIALLDPRFWCLPGDPDADHPAATVVADEAELAAVLRAQVRAHADEFLAGYHGVARLPRRGLLGAFYDGLDTGVWFGGDPEDLASIAEAAVVLPGGTAEFPDPSSLYRFVDVQDREHISRRRVGCCYYFKVSDEGVACSTCPRVDDAERVRRYSELP</sequence>
<comment type="caution">
    <text evidence="2">The sequence shown here is derived from an EMBL/GenBank/DDBJ whole genome shotgun (WGS) entry which is preliminary data.</text>
</comment>
<evidence type="ECO:0000259" key="1">
    <source>
        <dbReference type="Pfam" id="PF11575"/>
    </source>
</evidence>
<keyword evidence="3" id="KW-1185">Reference proteome</keyword>
<dbReference type="RefSeq" id="WP_218593085.1">
    <property type="nucleotide sequence ID" value="NZ_JADQDE010000256.1"/>
</dbReference>
<accession>A0ABS6UJI4</accession>
<proteinExistence type="predicted"/>
<evidence type="ECO:0000313" key="2">
    <source>
        <dbReference type="EMBL" id="MBW0132400.1"/>
    </source>
</evidence>